<dbReference type="InterPro" id="IPR018485">
    <property type="entry name" value="FGGY_C"/>
</dbReference>
<dbReference type="GO" id="GO:0008741">
    <property type="term" value="F:ribulokinase activity"/>
    <property type="evidence" value="ECO:0007669"/>
    <property type="project" value="UniProtKB-UniRule"/>
</dbReference>
<evidence type="ECO:0000259" key="10">
    <source>
        <dbReference type="Pfam" id="PF00370"/>
    </source>
</evidence>
<feature type="domain" description="Carbohydrate kinase FGGY C-terminal" evidence="11">
    <location>
        <begin position="290"/>
        <end position="488"/>
    </location>
</feature>
<dbReference type="InterPro" id="IPR018483">
    <property type="entry name" value="Carb_kinase_FGGY_CS"/>
</dbReference>
<keyword evidence="2 7" id="KW-0547">Nucleotide-binding</keyword>
<name>A0A841TBN8_9BACL</name>
<dbReference type="PIRSF" id="PIRSF000538">
    <property type="entry name" value="GlpK"/>
    <property type="match status" value="1"/>
</dbReference>
<dbReference type="EMBL" id="JACJVN010000055">
    <property type="protein sequence ID" value="MBB6678422.1"/>
    <property type="molecule type" value="Genomic_DNA"/>
</dbReference>
<keyword evidence="5 7" id="KW-0054">Arabinose catabolism</keyword>
<evidence type="ECO:0000256" key="7">
    <source>
        <dbReference type="HAMAP-Rule" id="MF_00520"/>
    </source>
</evidence>
<accession>A0A841TBN8</accession>
<dbReference type="GO" id="GO:0005737">
    <property type="term" value="C:cytoplasm"/>
    <property type="evidence" value="ECO:0007669"/>
    <property type="project" value="TreeGrafter"/>
</dbReference>
<evidence type="ECO:0000256" key="3">
    <source>
        <dbReference type="ARBA" id="ARBA00022777"/>
    </source>
</evidence>
<evidence type="ECO:0000256" key="5">
    <source>
        <dbReference type="ARBA" id="ARBA00022935"/>
    </source>
</evidence>
<evidence type="ECO:0000259" key="11">
    <source>
        <dbReference type="Pfam" id="PF02782"/>
    </source>
</evidence>
<dbReference type="AlphaFoldDB" id="A0A841TBN8"/>
<dbReference type="GO" id="GO:0019569">
    <property type="term" value="P:L-arabinose catabolic process to D-xylulose 5-phosphate"/>
    <property type="evidence" value="ECO:0007669"/>
    <property type="project" value="UniProtKB-UniRule"/>
</dbReference>
<protein>
    <recommendedName>
        <fullName evidence="7 8">Ribulokinase</fullName>
        <ecNumber evidence="7 8">2.7.1.16</ecNumber>
    </recommendedName>
</protein>
<dbReference type="InterPro" id="IPR018484">
    <property type="entry name" value="FGGY_N"/>
</dbReference>
<sequence length="556" mass="60556">MDRRYAIGVDYGTESGRALLVDIATGEEVATHVTPYPHGVIDEKLPGSGVNLGHDWALQHPYDYLEVLRRSVPAVLQEAGADPDQVIGIGIDFTACTMMPLNKQGTPLCLLDQWRDHPHSWVKLWKHHAAQDEATRINELALQRGEAFLPRYGGRLSSEWMLAKAWQILNEAPEVYEQTDTFMEAADWVVMQMTGEFVRNSCTAGYKANWHKREGFPSEEFLGALDPRLAALAKEKLRGPIKPLGTKAGGLTENMAHVMGLRPGTAVAVGIIDAHAMVPAVGVVKPGKLVMAMGTSTCHLLLSEREVLAEGICGVVEDGIVPGYYGYEAGQSAVGDIFAWYVEEAVPAYVKEAAATAGIGVHEWLEQKAAAAKPGDSGLLALDWWNGNRSVLMDADLSGVLLGMTLQTKPEEIYRALLEATAYGTRAIIEAFEQGGVGIEELYACGGLPQKNRLLMQIYADVTGREIRIADSTQTAALGAAMFGAVAAGAEAGGFDSVVEAAQRMARVREEKYRPIPANAAVYEQLYREYKELHDYFGREGNDIMKRLKAIKRGQA</sequence>
<evidence type="ECO:0000256" key="2">
    <source>
        <dbReference type="ARBA" id="ARBA00022741"/>
    </source>
</evidence>
<feature type="domain" description="Carbohydrate kinase FGGY N-terminal" evidence="10">
    <location>
        <begin position="5"/>
        <end position="275"/>
    </location>
</feature>
<keyword evidence="3 7" id="KW-0418">Kinase</keyword>
<dbReference type="Pfam" id="PF00370">
    <property type="entry name" value="FGGY_N"/>
    <property type="match status" value="1"/>
</dbReference>
<dbReference type="InterPro" id="IPR000577">
    <property type="entry name" value="Carb_kinase_FGGY"/>
</dbReference>
<evidence type="ECO:0000256" key="6">
    <source>
        <dbReference type="ARBA" id="ARBA00023277"/>
    </source>
</evidence>
<proteinExistence type="inferred from homology"/>
<dbReference type="PANTHER" id="PTHR43435:SF4">
    <property type="entry name" value="FGGY CARBOHYDRATE KINASE DOMAIN-CONTAINING PROTEIN"/>
    <property type="match status" value="1"/>
</dbReference>
<keyword evidence="6 7" id="KW-0119">Carbohydrate metabolism</keyword>
<evidence type="ECO:0000313" key="13">
    <source>
        <dbReference type="Proteomes" id="UP000574133"/>
    </source>
</evidence>
<evidence type="ECO:0000313" key="12">
    <source>
        <dbReference type="EMBL" id="MBB6678422.1"/>
    </source>
</evidence>
<comment type="caution">
    <text evidence="12">The sequence shown here is derived from an EMBL/GenBank/DDBJ whole genome shotgun (WGS) entry which is preliminary data.</text>
</comment>
<dbReference type="Gene3D" id="3.30.420.40">
    <property type="match status" value="2"/>
</dbReference>
<comment type="similarity">
    <text evidence="7 9">Belongs to the ribulokinase family.</text>
</comment>
<dbReference type="UniPathway" id="UPA00145">
    <property type="reaction ID" value="UER00566"/>
</dbReference>
<dbReference type="PROSITE" id="PS00445">
    <property type="entry name" value="FGGY_KINASES_2"/>
    <property type="match status" value="1"/>
</dbReference>
<keyword evidence="13" id="KW-1185">Reference proteome</keyword>
<dbReference type="NCBIfam" id="NF003154">
    <property type="entry name" value="PRK04123.1"/>
    <property type="match status" value="1"/>
</dbReference>
<dbReference type="GO" id="GO:0005524">
    <property type="term" value="F:ATP binding"/>
    <property type="evidence" value="ECO:0007669"/>
    <property type="project" value="UniProtKB-UniRule"/>
</dbReference>
<dbReference type="GO" id="GO:0019150">
    <property type="term" value="F:D-ribulokinase activity"/>
    <property type="evidence" value="ECO:0007669"/>
    <property type="project" value="TreeGrafter"/>
</dbReference>
<gene>
    <name evidence="7" type="primary">araB</name>
    <name evidence="12" type="ORF">H4Q31_14030</name>
</gene>
<dbReference type="InterPro" id="IPR005929">
    <property type="entry name" value="Ribulokinase"/>
</dbReference>
<reference evidence="12 13" key="1">
    <citation type="submission" date="2020-08" db="EMBL/GenBank/DDBJ databases">
        <title>Cohnella phylogeny.</title>
        <authorList>
            <person name="Dunlap C."/>
        </authorList>
    </citation>
    <scope>NUCLEOTIDE SEQUENCE [LARGE SCALE GENOMIC DNA]</scope>
    <source>
        <strain evidence="12 13">DSM 103658</strain>
    </source>
</reference>
<evidence type="ECO:0000256" key="8">
    <source>
        <dbReference type="NCBIfam" id="TIGR01234"/>
    </source>
</evidence>
<dbReference type="HAMAP" id="MF_00520">
    <property type="entry name" value="Ribulokinase"/>
    <property type="match status" value="1"/>
</dbReference>
<keyword evidence="4 7" id="KW-0067">ATP-binding</keyword>
<dbReference type="InterPro" id="IPR043129">
    <property type="entry name" value="ATPase_NBD"/>
</dbReference>
<evidence type="ECO:0000256" key="4">
    <source>
        <dbReference type="ARBA" id="ARBA00022840"/>
    </source>
</evidence>
<dbReference type="RefSeq" id="WP_185179687.1">
    <property type="nucleotide sequence ID" value="NZ_CBCSEP010000009.1"/>
</dbReference>
<dbReference type="NCBIfam" id="TIGR01234">
    <property type="entry name" value="L-ribulokinase"/>
    <property type="match status" value="1"/>
</dbReference>
<dbReference type="PANTHER" id="PTHR43435">
    <property type="entry name" value="RIBULOKINASE"/>
    <property type="match status" value="1"/>
</dbReference>
<organism evidence="12 13">
    <name type="scientific">Cohnella lubricantis</name>
    <dbReference type="NCBI Taxonomy" id="2163172"/>
    <lineage>
        <taxon>Bacteria</taxon>
        <taxon>Bacillati</taxon>
        <taxon>Bacillota</taxon>
        <taxon>Bacilli</taxon>
        <taxon>Bacillales</taxon>
        <taxon>Paenibacillaceae</taxon>
        <taxon>Cohnella</taxon>
    </lineage>
</organism>
<dbReference type="CDD" id="cd07781">
    <property type="entry name" value="ASKHA_NBD_FGGY_L-RBK"/>
    <property type="match status" value="1"/>
</dbReference>
<evidence type="ECO:0000256" key="9">
    <source>
        <dbReference type="RuleBase" id="RU003455"/>
    </source>
</evidence>
<dbReference type="EC" id="2.7.1.16" evidence="7 8"/>
<dbReference type="Proteomes" id="UP000574133">
    <property type="component" value="Unassembled WGS sequence"/>
</dbReference>
<comment type="catalytic activity">
    <reaction evidence="7 9">
        <text>L-ribulose + ATP = L-ribulose 5-phosphate + ADP + H(+)</text>
        <dbReference type="Rhea" id="RHEA:22072"/>
        <dbReference type="ChEBI" id="CHEBI:15378"/>
        <dbReference type="ChEBI" id="CHEBI:16880"/>
        <dbReference type="ChEBI" id="CHEBI:30616"/>
        <dbReference type="ChEBI" id="CHEBI:58226"/>
        <dbReference type="ChEBI" id="CHEBI:456216"/>
        <dbReference type="EC" id="2.7.1.16"/>
    </reaction>
</comment>
<evidence type="ECO:0000256" key="1">
    <source>
        <dbReference type="ARBA" id="ARBA00022679"/>
    </source>
</evidence>
<dbReference type="Pfam" id="PF02782">
    <property type="entry name" value="FGGY_C"/>
    <property type="match status" value="1"/>
</dbReference>
<comment type="pathway">
    <text evidence="7 9">Carbohydrate degradation; L-arabinose degradation via L-ribulose; D-xylulose 5-phosphate from L-arabinose (bacterial route): step 2/3.</text>
</comment>
<keyword evidence="1 7" id="KW-0808">Transferase</keyword>
<dbReference type="SUPFAM" id="SSF53067">
    <property type="entry name" value="Actin-like ATPase domain"/>
    <property type="match status" value="2"/>
</dbReference>
<comment type="catalytic activity">
    <reaction evidence="7">
        <text>D-ribulose + ATP = D-ribulose 5-phosphate + ADP + H(+)</text>
        <dbReference type="Rhea" id="RHEA:17601"/>
        <dbReference type="ChEBI" id="CHEBI:15378"/>
        <dbReference type="ChEBI" id="CHEBI:17173"/>
        <dbReference type="ChEBI" id="CHEBI:30616"/>
        <dbReference type="ChEBI" id="CHEBI:58121"/>
        <dbReference type="ChEBI" id="CHEBI:456216"/>
        <dbReference type="EC" id="2.7.1.16"/>
    </reaction>
</comment>